<dbReference type="Proteomes" id="UP001302676">
    <property type="component" value="Unassembled WGS sequence"/>
</dbReference>
<feature type="domain" description="WSC" evidence="9">
    <location>
        <begin position="111"/>
        <end position="222"/>
    </location>
</feature>
<evidence type="ECO:0000256" key="6">
    <source>
        <dbReference type="ARBA" id="ARBA00023180"/>
    </source>
</evidence>
<proteinExistence type="predicted"/>
<reference evidence="10" key="2">
    <citation type="submission" date="2023-05" db="EMBL/GenBank/DDBJ databases">
        <authorList>
            <consortium name="Lawrence Berkeley National Laboratory"/>
            <person name="Steindorff A."/>
            <person name="Hensen N."/>
            <person name="Bonometti L."/>
            <person name="Westerberg I."/>
            <person name="Brannstrom I.O."/>
            <person name="Guillou S."/>
            <person name="Cros-Aarteil S."/>
            <person name="Calhoun S."/>
            <person name="Haridas S."/>
            <person name="Kuo A."/>
            <person name="Mondo S."/>
            <person name="Pangilinan J."/>
            <person name="Riley R."/>
            <person name="Labutti K."/>
            <person name="Andreopoulos B."/>
            <person name="Lipzen A."/>
            <person name="Chen C."/>
            <person name="Yanf M."/>
            <person name="Daum C."/>
            <person name="Ng V."/>
            <person name="Clum A."/>
            <person name="Ohm R."/>
            <person name="Martin F."/>
            <person name="Silar P."/>
            <person name="Natvig D."/>
            <person name="Lalanne C."/>
            <person name="Gautier V."/>
            <person name="Ament-Velasquez S.L."/>
            <person name="Kruys A."/>
            <person name="Hutchinson M.I."/>
            <person name="Powell A.J."/>
            <person name="Barry K."/>
            <person name="Miller A.N."/>
            <person name="Grigoriev I.V."/>
            <person name="Debuchy R."/>
            <person name="Gladieux P."/>
            <person name="Thoren M.H."/>
            <person name="Johannesson H."/>
        </authorList>
    </citation>
    <scope>NUCLEOTIDE SEQUENCE</scope>
    <source>
        <strain evidence="10">CBS 141.50</strain>
    </source>
</reference>
<feature type="region of interest" description="Disordered" evidence="7">
    <location>
        <begin position="19"/>
        <end position="107"/>
    </location>
</feature>
<evidence type="ECO:0000256" key="7">
    <source>
        <dbReference type="SAM" id="MobiDB-lite"/>
    </source>
</evidence>
<accession>A0AAN6V666</accession>
<dbReference type="EMBL" id="MU853568">
    <property type="protein sequence ID" value="KAK4145510.1"/>
    <property type="molecule type" value="Genomic_DNA"/>
</dbReference>
<feature type="compositionally biased region" description="Low complexity" evidence="7">
    <location>
        <begin position="45"/>
        <end position="88"/>
    </location>
</feature>
<evidence type="ECO:0000256" key="5">
    <source>
        <dbReference type="ARBA" id="ARBA00023136"/>
    </source>
</evidence>
<evidence type="ECO:0000313" key="10">
    <source>
        <dbReference type="EMBL" id="KAK4145510.1"/>
    </source>
</evidence>
<keyword evidence="2" id="KW-0812">Transmembrane</keyword>
<evidence type="ECO:0000256" key="3">
    <source>
        <dbReference type="ARBA" id="ARBA00022729"/>
    </source>
</evidence>
<dbReference type="PANTHER" id="PTHR24269:SF16">
    <property type="entry name" value="PROTEIN SLG1"/>
    <property type="match status" value="1"/>
</dbReference>
<dbReference type="InterPro" id="IPR002889">
    <property type="entry name" value="WSC_carb-bd"/>
</dbReference>
<gene>
    <name evidence="10" type="ORF">C8A04DRAFT_26767</name>
</gene>
<keyword evidence="11" id="KW-1185">Reference proteome</keyword>
<dbReference type="SMART" id="SM00321">
    <property type="entry name" value="WSC"/>
    <property type="match status" value="1"/>
</dbReference>
<evidence type="ECO:0000256" key="2">
    <source>
        <dbReference type="ARBA" id="ARBA00022692"/>
    </source>
</evidence>
<evidence type="ECO:0000256" key="1">
    <source>
        <dbReference type="ARBA" id="ARBA00004167"/>
    </source>
</evidence>
<dbReference type="GO" id="GO:0005886">
    <property type="term" value="C:plasma membrane"/>
    <property type="evidence" value="ECO:0007669"/>
    <property type="project" value="TreeGrafter"/>
</dbReference>
<comment type="caution">
    <text evidence="10">The sequence shown here is derived from an EMBL/GenBank/DDBJ whole genome shotgun (WGS) entry which is preliminary data.</text>
</comment>
<feature type="chain" id="PRO_5043009066" description="WSC domain-containing protein" evidence="8">
    <location>
        <begin position="18"/>
        <end position="245"/>
    </location>
</feature>
<dbReference type="RefSeq" id="XP_062638881.1">
    <property type="nucleotide sequence ID" value="XM_062780038.1"/>
</dbReference>
<keyword evidence="5" id="KW-0472">Membrane</keyword>
<feature type="signal peptide" evidence="8">
    <location>
        <begin position="1"/>
        <end position="17"/>
    </location>
</feature>
<sequence length="245" mass="25717">MRLTTLTLTTLFALTLATKPHHNTHGSGDDNDSPDTINVPGAPHTTPDTDTQDDTTSNTANTQNNNNSPNPNPTNTASSSTSTSSPKPNTSPPKPKKTNKKLIHPTDPASHYSYLGCYNETTGIRGTTGTRALNGGKNEAVPGQMTVEKCWTFCSTGAGDAKGGRSGRFEYAGLEYARECWCAQSLSSLATKLGDNDCDLGCEGNDSQACGGNLKLTVYKASDAATIRVFWTGLAIAGVVSLALL</sequence>
<keyword evidence="6" id="KW-0325">Glycoprotein</keyword>
<dbReference type="InterPro" id="IPR051836">
    <property type="entry name" value="Kremen_rcpt"/>
</dbReference>
<dbReference type="Pfam" id="PF01822">
    <property type="entry name" value="WSC"/>
    <property type="match status" value="1"/>
</dbReference>
<reference evidence="10" key="1">
    <citation type="journal article" date="2023" name="Mol. Phylogenet. Evol.">
        <title>Genome-scale phylogeny and comparative genomics of the fungal order Sordariales.</title>
        <authorList>
            <person name="Hensen N."/>
            <person name="Bonometti L."/>
            <person name="Westerberg I."/>
            <person name="Brannstrom I.O."/>
            <person name="Guillou S."/>
            <person name="Cros-Aarteil S."/>
            <person name="Calhoun S."/>
            <person name="Haridas S."/>
            <person name="Kuo A."/>
            <person name="Mondo S."/>
            <person name="Pangilinan J."/>
            <person name="Riley R."/>
            <person name="LaButti K."/>
            <person name="Andreopoulos B."/>
            <person name="Lipzen A."/>
            <person name="Chen C."/>
            <person name="Yan M."/>
            <person name="Daum C."/>
            <person name="Ng V."/>
            <person name="Clum A."/>
            <person name="Steindorff A."/>
            <person name="Ohm R.A."/>
            <person name="Martin F."/>
            <person name="Silar P."/>
            <person name="Natvig D.O."/>
            <person name="Lalanne C."/>
            <person name="Gautier V."/>
            <person name="Ament-Velasquez S.L."/>
            <person name="Kruys A."/>
            <person name="Hutchinson M.I."/>
            <person name="Powell A.J."/>
            <person name="Barry K."/>
            <person name="Miller A.N."/>
            <person name="Grigoriev I.V."/>
            <person name="Debuchy R."/>
            <person name="Gladieux P."/>
            <person name="Hiltunen Thoren M."/>
            <person name="Johannesson H."/>
        </authorList>
    </citation>
    <scope>NUCLEOTIDE SEQUENCE</scope>
    <source>
        <strain evidence="10">CBS 141.50</strain>
    </source>
</reference>
<organism evidence="10 11">
    <name type="scientific">Dichotomopilus funicola</name>
    <dbReference type="NCBI Taxonomy" id="1934379"/>
    <lineage>
        <taxon>Eukaryota</taxon>
        <taxon>Fungi</taxon>
        <taxon>Dikarya</taxon>
        <taxon>Ascomycota</taxon>
        <taxon>Pezizomycotina</taxon>
        <taxon>Sordariomycetes</taxon>
        <taxon>Sordariomycetidae</taxon>
        <taxon>Sordariales</taxon>
        <taxon>Chaetomiaceae</taxon>
        <taxon>Dichotomopilus</taxon>
    </lineage>
</organism>
<keyword evidence="4" id="KW-1133">Transmembrane helix</keyword>
<evidence type="ECO:0000313" key="11">
    <source>
        <dbReference type="Proteomes" id="UP001302676"/>
    </source>
</evidence>
<comment type="subcellular location">
    <subcellularLocation>
        <location evidence="1">Membrane</location>
        <topology evidence="1">Single-pass membrane protein</topology>
    </subcellularLocation>
</comment>
<name>A0AAN6V666_9PEZI</name>
<dbReference type="AlphaFoldDB" id="A0AAN6V666"/>
<evidence type="ECO:0000256" key="8">
    <source>
        <dbReference type="SAM" id="SignalP"/>
    </source>
</evidence>
<protein>
    <recommendedName>
        <fullName evidence="9">WSC domain-containing protein</fullName>
    </recommendedName>
</protein>
<keyword evidence="3 8" id="KW-0732">Signal</keyword>
<dbReference type="GeneID" id="87816651"/>
<dbReference type="PANTHER" id="PTHR24269">
    <property type="entry name" value="KREMEN PROTEIN"/>
    <property type="match status" value="1"/>
</dbReference>
<dbReference type="PROSITE" id="PS51212">
    <property type="entry name" value="WSC"/>
    <property type="match status" value="1"/>
</dbReference>
<feature type="compositionally biased region" description="Basic residues" evidence="7">
    <location>
        <begin position="94"/>
        <end position="103"/>
    </location>
</feature>
<evidence type="ECO:0000256" key="4">
    <source>
        <dbReference type="ARBA" id="ARBA00022989"/>
    </source>
</evidence>
<evidence type="ECO:0000259" key="9">
    <source>
        <dbReference type="PROSITE" id="PS51212"/>
    </source>
</evidence>